<dbReference type="EMBL" id="JAABNT010000007">
    <property type="protein sequence ID" value="NEK23244.1"/>
    <property type="molecule type" value="Genomic_DNA"/>
</dbReference>
<organism evidence="1 2">
    <name type="scientific">Sulfitobacter sediminilitoris</name>
    <dbReference type="NCBI Taxonomy" id="2698830"/>
    <lineage>
        <taxon>Bacteria</taxon>
        <taxon>Pseudomonadati</taxon>
        <taxon>Pseudomonadota</taxon>
        <taxon>Alphaproteobacteria</taxon>
        <taxon>Rhodobacterales</taxon>
        <taxon>Roseobacteraceae</taxon>
        <taxon>Sulfitobacter</taxon>
    </lineage>
</organism>
<dbReference type="AlphaFoldDB" id="A0A6P0CFL5"/>
<comment type="caution">
    <text evidence="1">The sequence shown here is derived from an EMBL/GenBank/DDBJ whole genome shotgun (WGS) entry which is preliminary data.</text>
</comment>
<name>A0A6P0CFL5_9RHOB</name>
<accession>A0A6P0CFL5</accession>
<sequence>MMVSANEITTLAAKAARGGGAPPAQAADFGRAALCHLINHRGPAALSDALNALPGGPILSLPLVFAQVIEKAEGEVASAHLPVTADAVLMLSYAESQPFEAVARKEGDKLNLSLTLTTPNKMRPVARVTLPDDLFQHMQTLAAQILVPESDASRLSGAGAGLTDND</sequence>
<evidence type="ECO:0000313" key="1">
    <source>
        <dbReference type="EMBL" id="NEK23244.1"/>
    </source>
</evidence>
<proteinExistence type="predicted"/>
<evidence type="ECO:0000313" key="2">
    <source>
        <dbReference type="Proteomes" id="UP000468591"/>
    </source>
</evidence>
<dbReference type="RefSeq" id="WP_164354166.1">
    <property type="nucleotide sequence ID" value="NZ_JBHSVZ010000001.1"/>
</dbReference>
<reference evidence="1 2" key="1">
    <citation type="submission" date="2020-01" db="EMBL/GenBank/DDBJ databases">
        <title>Sulfitobacter sediminilitoris sp. nov., isolated from a tidal flat.</title>
        <authorList>
            <person name="Park S."/>
            <person name="Yoon J.-H."/>
        </authorList>
    </citation>
    <scope>NUCLEOTIDE SEQUENCE [LARGE SCALE GENOMIC DNA]</scope>
    <source>
        <strain evidence="1 2">JBTF-M27</strain>
    </source>
</reference>
<gene>
    <name evidence="1" type="ORF">GV827_12620</name>
</gene>
<protein>
    <submittedName>
        <fullName evidence="1">Uncharacterized protein</fullName>
    </submittedName>
</protein>
<keyword evidence="2" id="KW-1185">Reference proteome</keyword>
<dbReference type="Proteomes" id="UP000468591">
    <property type="component" value="Unassembled WGS sequence"/>
</dbReference>